<dbReference type="PANTHER" id="PTHR14146">
    <property type="entry name" value="EXOCYST COMPLEX COMPONENT 4"/>
    <property type="match status" value="1"/>
</dbReference>
<protein>
    <recommendedName>
        <fullName evidence="4">Exocyst complex component Sec8</fullName>
    </recommendedName>
</protein>
<evidence type="ECO:0000256" key="2">
    <source>
        <dbReference type="ARBA" id="ARBA00022483"/>
    </source>
</evidence>
<dbReference type="GeneID" id="19894412"/>
<evidence type="ECO:0000256" key="1">
    <source>
        <dbReference type="ARBA" id="ARBA00022448"/>
    </source>
</evidence>
<comment type="similarity">
    <text evidence="4">Belongs to the SEC8 family.</text>
</comment>
<dbReference type="Proteomes" id="UP000011958">
    <property type="component" value="Unassembled WGS sequence"/>
</dbReference>
<evidence type="ECO:0000313" key="7">
    <source>
        <dbReference type="EMBL" id="EMR11117.1"/>
    </source>
</evidence>
<keyword evidence="1 4" id="KW-0813">Transport</keyword>
<keyword evidence="8" id="KW-1185">Reference proteome</keyword>
<evidence type="ECO:0000259" key="6">
    <source>
        <dbReference type="Pfam" id="PF20652"/>
    </source>
</evidence>
<dbReference type="GO" id="GO:0006893">
    <property type="term" value="P:Golgi to plasma membrane transport"/>
    <property type="evidence" value="ECO:0007669"/>
    <property type="project" value="TreeGrafter"/>
</dbReference>
<feature type="domain" description="Exocyst complex component Sec8 middle helical bundle" evidence="6">
    <location>
        <begin position="308"/>
        <end position="565"/>
    </location>
</feature>
<gene>
    <name evidence="7" type="ORF">PNEG_00714</name>
</gene>
<accession>M7NUY4</accession>
<dbReference type="GO" id="GO:0006904">
    <property type="term" value="P:vesicle docking involved in exocytosis"/>
    <property type="evidence" value="ECO:0007669"/>
    <property type="project" value="InterPro"/>
</dbReference>
<comment type="caution">
    <text evidence="7">The sequence shown here is derived from an EMBL/GenBank/DDBJ whole genome shotgun (WGS) entry which is preliminary data.</text>
</comment>
<proteinExistence type="inferred from homology"/>
<dbReference type="RefSeq" id="XP_007872614.1">
    <property type="nucleotide sequence ID" value="XM_007874423.1"/>
</dbReference>
<evidence type="ECO:0000256" key="4">
    <source>
        <dbReference type="RuleBase" id="RU367079"/>
    </source>
</evidence>
<sequence>MNYYREYLNIFENNIKENQEDSNERNAENWKQSFKKSINHGDIIRKVEKVESSDEFEDILQYIKEKWDDLTKEECNSVVAALELFDKSSLGKDYNAFKETYQKLQKAFKSTINEHYDEFSCSIGTFGMIMQNITKSLKKTDEINEMILESQERFAFKKNDLYHIYQHSLQLKETLRILKAIDNFRKIPEILEKHISEKRFLTAINLLKEAQQITEKYEMSKIGALVDIKQYISGQKNSLMDIILEELHNHLYLKSPYCDAYWAPYVIGQEELPIPNALKRNKELQSKTYFSYDNENFQQEVKKNNVYNPEVDSEEYIRILTKALHLLDVFPDAIDIIVQRLPVEIYQLIDKTINEVEQRDLNLLQNIFPKQKSLNIIDTDFSEDIMKSEILKDFFWTLYSKLVAVLNGYNIMYIYISDLSSIQSEENEGTTAKLASFNFLNIWKPIKSEIQTLLSNYVVDGSHQIISTSSNFISFNDMFDEKKDIKRIKMFSIHNINENSKDFNDALDDLKNILNSSVVYLMLRGKNVKDKMNPIPYDLKETSFTAHRMLIKSSVFNIEALFKPTWAFLRKCEDTMFLKLRAPDSIIMPFLDEFLSNTFLPQLKDIIQEISNQSILNFDVLQVYENWSVYSTHPVLKSAVSLLALIANLSKILNSISYNNEDYSYILLDILIKYFNKCSLKYKELISLSNHITGNDKTIVKSIKKMSEIWSDNEELKKLLEQFLDNSISLDGFSVMETEKEFSLKNKVPLKYNDIQWDKQVLESLGILYHTLKWIVDMITSNNNIKMNLGNDSHKQTLKSFFKQSNKVVSILRNESDSSEFYMKSESIEKLEVILVNFKELSKTILFNIRIEIRCHVMYYIEKVVRDGNYYLDYSIPKPDLYLLELNTELLEYNEQLDSCLQYQEYSFVFYGLPYLIDNLLVLAAENIKKMNITGSEKMLLNIMILQQNLKNIIRDVENVKFEKSIHFYELLKLGPKNVLKEVKKSSNIFTYDEIKTLLQLQYSEDLVKADKLNRPDITMALKHSLNENLIELNEYLWQK</sequence>
<dbReference type="Pfam" id="PF04048">
    <property type="entry name" value="Sec8_N"/>
    <property type="match status" value="1"/>
</dbReference>
<dbReference type="InterPro" id="IPR048630">
    <property type="entry name" value="Sec8_M"/>
</dbReference>
<evidence type="ECO:0000256" key="3">
    <source>
        <dbReference type="ARBA" id="ARBA00022927"/>
    </source>
</evidence>
<dbReference type="OrthoDB" id="272977at2759"/>
<dbReference type="GO" id="GO:0006612">
    <property type="term" value="P:protein targeting to membrane"/>
    <property type="evidence" value="ECO:0007669"/>
    <property type="project" value="UniProtKB-UniRule"/>
</dbReference>
<dbReference type="GO" id="GO:0000145">
    <property type="term" value="C:exocyst"/>
    <property type="evidence" value="ECO:0007669"/>
    <property type="project" value="UniProtKB-UniRule"/>
</dbReference>
<keyword evidence="2 4" id="KW-0268">Exocytosis</keyword>
<dbReference type="VEuPathDB" id="FungiDB:PNEG_00714"/>
<dbReference type="HOGENOM" id="CLU_004025_0_0_1"/>
<dbReference type="eggNOG" id="KOG3691">
    <property type="taxonomic scope" value="Eukaryota"/>
</dbReference>
<dbReference type="AlphaFoldDB" id="M7NUY4"/>
<name>M7NUY4_PNEMU</name>
<keyword evidence="3 4" id="KW-0653">Protein transport</keyword>
<dbReference type="PANTHER" id="PTHR14146:SF0">
    <property type="entry name" value="EXOCYST COMPLEX COMPONENT 4"/>
    <property type="match status" value="1"/>
</dbReference>
<dbReference type="GO" id="GO:0015031">
    <property type="term" value="P:protein transport"/>
    <property type="evidence" value="ECO:0007669"/>
    <property type="project" value="UniProtKB-KW"/>
</dbReference>
<evidence type="ECO:0000313" key="8">
    <source>
        <dbReference type="Proteomes" id="UP000011958"/>
    </source>
</evidence>
<dbReference type="InterPro" id="IPR007191">
    <property type="entry name" value="Sec8_exocyst_N"/>
</dbReference>
<dbReference type="STRING" id="1069680.M7NUY4"/>
<comment type="function">
    <text evidence="4">Component of the exocyst complex involved in the docking of exocytic vesicles with fusion sites on the plasma membrane.</text>
</comment>
<dbReference type="GO" id="GO:0090522">
    <property type="term" value="P:vesicle tethering involved in exocytosis"/>
    <property type="evidence" value="ECO:0007669"/>
    <property type="project" value="UniProtKB-UniRule"/>
</dbReference>
<dbReference type="InterPro" id="IPR039682">
    <property type="entry name" value="Sec8/EXOC4"/>
</dbReference>
<reference evidence="8" key="1">
    <citation type="journal article" date="2016" name="Nat. Commun.">
        <title>Genome analysis of three Pneumocystis species reveals adaptation mechanisms to life exclusively in mammalian hosts.</title>
        <authorList>
            <person name="Ma L."/>
            <person name="Chen Z."/>
            <person name="Huang D.W."/>
            <person name="Kutty G."/>
            <person name="Ishihara M."/>
            <person name="Wang H."/>
            <person name="Abouelleil A."/>
            <person name="Bishop L."/>
            <person name="Davey E."/>
            <person name="Deng R."/>
            <person name="Deng X."/>
            <person name="Fan L."/>
            <person name="Fantoni G."/>
            <person name="Fitzgerald M."/>
            <person name="Gogineni E."/>
            <person name="Goldberg J.M."/>
            <person name="Handley G."/>
            <person name="Hu X."/>
            <person name="Huber C."/>
            <person name="Jiao X."/>
            <person name="Jones K."/>
            <person name="Levin J.Z."/>
            <person name="Liu Y."/>
            <person name="Macdonald P."/>
            <person name="Melnikov A."/>
            <person name="Raley C."/>
            <person name="Sassi M."/>
            <person name="Sherman B.T."/>
            <person name="Song X."/>
            <person name="Sykes S."/>
            <person name="Tran B."/>
            <person name="Walsh L."/>
            <person name="Xia Y."/>
            <person name="Yang J."/>
            <person name="Young S."/>
            <person name="Zeng Q."/>
            <person name="Zheng X."/>
            <person name="Stephens R."/>
            <person name="Nusbaum C."/>
            <person name="Birren B.W."/>
            <person name="Azadi P."/>
            <person name="Lempicki R.A."/>
            <person name="Cuomo C.A."/>
            <person name="Kovacs J.A."/>
        </authorList>
    </citation>
    <scope>NUCLEOTIDE SEQUENCE [LARGE SCALE GENOMIC DNA]</scope>
    <source>
        <strain evidence="8">B123</strain>
    </source>
</reference>
<evidence type="ECO:0000259" key="5">
    <source>
        <dbReference type="Pfam" id="PF04048"/>
    </source>
</evidence>
<dbReference type="OMA" id="HMEVRCR"/>
<dbReference type="Pfam" id="PF20652">
    <property type="entry name" value="Sec8_C"/>
    <property type="match status" value="1"/>
</dbReference>
<organism evidence="7 8">
    <name type="scientific">Pneumocystis murina (strain B123)</name>
    <name type="common">Mouse pneumocystis pneumonia agent</name>
    <name type="synonym">Pneumocystis carinii f. sp. muris</name>
    <dbReference type="NCBI Taxonomy" id="1069680"/>
    <lineage>
        <taxon>Eukaryota</taxon>
        <taxon>Fungi</taxon>
        <taxon>Dikarya</taxon>
        <taxon>Ascomycota</taxon>
        <taxon>Taphrinomycotina</taxon>
        <taxon>Pneumocystomycetes</taxon>
        <taxon>Pneumocystaceae</taxon>
        <taxon>Pneumocystis</taxon>
    </lineage>
</organism>
<feature type="domain" description="Exocyst complex component Sec8 N-terminal" evidence="5">
    <location>
        <begin position="57"/>
        <end position="194"/>
    </location>
</feature>
<dbReference type="EMBL" id="AFWA02000002">
    <property type="protein sequence ID" value="EMR11117.1"/>
    <property type="molecule type" value="Genomic_DNA"/>
</dbReference>